<dbReference type="InterPro" id="IPR039968">
    <property type="entry name" value="BcerS-like"/>
</dbReference>
<reference evidence="1 2" key="1">
    <citation type="submission" date="2024-02" db="EMBL/GenBank/DDBJ databases">
        <title>A novel Wenzhouxiangellaceae bacterium, isolated from coastal sediments.</title>
        <authorList>
            <person name="Du Z.-J."/>
            <person name="Ye Y.-Q."/>
            <person name="Zhang X.-Y."/>
        </authorList>
    </citation>
    <scope>NUCLEOTIDE SEQUENCE [LARGE SCALE GENOMIC DNA]</scope>
    <source>
        <strain evidence="1 2">CH-27</strain>
    </source>
</reference>
<keyword evidence="2" id="KW-1185">Reference proteome</keyword>
<dbReference type="SUPFAM" id="SSF55729">
    <property type="entry name" value="Acyl-CoA N-acyltransferases (Nat)"/>
    <property type="match status" value="1"/>
</dbReference>
<dbReference type="AlphaFoldDB" id="A0AAW9R5V7"/>
<protein>
    <submittedName>
        <fullName evidence="1">N-acetyltransferase</fullName>
    </submittedName>
</protein>
<comment type="caution">
    <text evidence="1">The sequence shown here is derived from an EMBL/GenBank/DDBJ whole genome shotgun (WGS) entry which is preliminary data.</text>
</comment>
<dbReference type="InterPro" id="IPR016181">
    <property type="entry name" value="Acyl_CoA_acyltransferase"/>
</dbReference>
<evidence type="ECO:0000313" key="1">
    <source>
        <dbReference type="EMBL" id="MEJ8567132.1"/>
    </source>
</evidence>
<gene>
    <name evidence="1" type="ORF">V3330_05795</name>
</gene>
<dbReference type="EMBL" id="JAZHOG010000003">
    <property type="protein sequence ID" value="MEJ8567132.1"/>
    <property type="molecule type" value="Genomic_DNA"/>
</dbReference>
<name>A0AAW9R5V7_9GAMM</name>
<dbReference type="Gene3D" id="3.40.630.30">
    <property type="match status" value="1"/>
</dbReference>
<accession>A0AAW9R5V7</accession>
<evidence type="ECO:0000313" key="2">
    <source>
        <dbReference type="Proteomes" id="UP001359886"/>
    </source>
</evidence>
<dbReference type="RefSeq" id="WP_354694449.1">
    <property type="nucleotide sequence ID" value="NZ_JAZHOG010000003.1"/>
</dbReference>
<dbReference type="Proteomes" id="UP001359886">
    <property type="component" value="Unassembled WGS sequence"/>
</dbReference>
<organism evidence="1 2">
    <name type="scientific">Elongatibacter sediminis</name>
    <dbReference type="NCBI Taxonomy" id="3119006"/>
    <lineage>
        <taxon>Bacteria</taxon>
        <taxon>Pseudomonadati</taxon>
        <taxon>Pseudomonadota</taxon>
        <taxon>Gammaproteobacteria</taxon>
        <taxon>Chromatiales</taxon>
        <taxon>Wenzhouxiangellaceae</taxon>
        <taxon>Elongatibacter</taxon>
    </lineage>
</organism>
<dbReference type="PANTHER" id="PTHR41368:SF1">
    <property type="entry name" value="PROTEIN YGHO"/>
    <property type="match status" value="1"/>
</dbReference>
<dbReference type="PANTHER" id="PTHR41368">
    <property type="entry name" value="PROTEIN YGHO"/>
    <property type="match status" value="1"/>
</dbReference>
<sequence length="388" mass="44699">MLYHFQVKKSDENQLRIEAVSNRSSRESFIRVPWTVHAGDPCWVPPLLMERREALSPKNPFFEHADWQGWTAWRGNRAIGRISAQIDHLYLETHDPHTGFFGLLEAVDDAEVFAALFGAAETWLRERGMRRSLGPFNLGINQEAGLLVEGFDTRPRIMMPYGRPYYGPAVEALGYRKEQDLLAYDVDDAGFSMPEAMRRMLKRQSAVIRERPFERRHRTRDLGIMRDIFNDAWAGNWGFVPFTEAEFQAVGKELLMILPDTFIRIAEVDGEPAAFLVMLPDVNEAIADLDGRLLPFGWLKLLWRLKVRFPSTVRIALMGVRQKYQFTRLGPALAILTMDAAVGPARRRGVQQAEMSWILESNQGMRNIIERIGGRVTRRYRMYGRDLE</sequence>
<proteinExistence type="predicted"/>